<sequence>MKKLIALLFVAASLTSCAVYTPSGAVVVDPGHSHGKSNGKFCPPGQAKKGNC</sequence>
<organism evidence="3 4">
    <name type="scientific">Hydrogenophaga palleronii</name>
    <dbReference type="NCBI Taxonomy" id="65655"/>
    <lineage>
        <taxon>Bacteria</taxon>
        <taxon>Pseudomonadati</taxon>
        <taxon>Pseudomonadota</taxon>
        <taxon>Betaproteobacteria</taxon>
        <taxon>Burkholderiales</taxon>
        <taxon>Comamonadaceae</taxon>
        <taxon>Hydrogenophaga</taxon>
    </lineage>
</organism>
<dbReference type="EMBL" id="JAVDWU010000006">
    <property type="protein sequence ID" value="MDR7151266.1"/>
    <property type="molecule type" value="Genomic_DNA"/>
</dbReference>
<protein>
    <recommendedName>
        <fullName evidence="5">Lipoprotein</fullName>
    </recommendedName>
</protein>
<feature type="region of interest" description="Disordered" evidence="1">
    <location>
        <begin position="33"/>
        <end position="52"/>
    </location>
</feature>
<evidence type="ECO:0000256" key="1">
    <source>
        <dbReference type="SAM" id="MobiDB-lite"/>
    </source>
</evidence>
<feature type="signal peptide" evidence="2">
    <location>
        <begin position="1"/>
        <end position="18"/>
    </location>
</feature>
<keyword evidence="4" id="KW-1185">Reference proteome</keyword>
<dbReference type="PROSITE" id="PS51257">
    <property type="entry name" value="PROKAR_LIPOPROTEIN"/>
    <property type="match status" value="1"/>
</dbReference>
<dbReference type="Proteomes" id="UP001265700">
    <property type="component" value="Unassembled WGS sequence"/>
</dbReference>
<comment type="caution">
    <text evidence="3">The sequence shown here is derived from an EMBL/GenBank/DDBJ whole genome shotgun (WGS) entry which is preliminary data.</text>
</comment>
<evidence type="ECO:0000313" key="3">
    <source>
        <dbReference type="EMBL" id="MDR7151266.1"/>
    </source>
</evidence>
<proteinExistence type="predicted"/>
<feature type="chain" id="PRO_5045763610" description="Lipoprotein" evidence="2">
    <location>
        <begin position="19"/>
        <end position="52"/>
    </location>
</feature>
<evidence type="ECO:0000256" key="2">
    <source>
        <dbReference type="SAM" id="SignalP"/>
    </source>
</evidence>
<dbReference type="RefSeq" id="WP_310318285.1">
    <property type="nucleotide sequence ID" value="NZ_JAVDWU010000006.1"/>
</dbReference>
<accession>A0ABU1WPQ4</accession>
<reference evidence="3 4" key="1">
    <citation type="submission" date="2023-07" db="EMBL/GenBank/DDBJ databases">
        <title>Sorghum-associated microbial communities from plants grown in Nebraska, USA.</title>
        <authorList>
            <person name="Schachtman D."/>
        </authorList>
    </citation>
    <scope>NUCLEOTIDE SEQUENCE [LARGE SCALE GENOMIC DNA]</scope>
    <source>
        <strain evidence="3 4">4249</strain>
    </source>
</reference>
<name>A0ABU1WPQ4_9BURK</name>
<keyword evidence="2" id="KW-0732">Signal</keyword>
<evidence type="ECO:0008006" key="5">
    <source>
        <dbReference type="Google" id="ProtNLM"/>
    </source>
</evidence>
<gene>
    <name evidence="3" type="ORF">J2W49_003239</name>
</gene>
<evidence type="ECO:0000313" key="4">
    <source>
        <dbReference type="Proteomes" id="UP001265700"/>
    </source>
</evidence>